<evidence type="ECO:0000313" key="3">
    <source>
        <dbReference type="EMBL" id="MBB5082131.1"/>
    </source>
</evidence>
<keyword evidence="4" id="KW-1185">Reference proteome</keyword>
<reference evidence="3 4" key="1">
    <citation type="submission" date="2020-08" db="EMBL/GenBank/DDBJ databases">
        <title>Genomic Encyclopedia of Type Strains, Phase IV (KMG-IV): sequencing the most valuable type-strain genomes for metagenomic binning, comparative biology and taxonomic classification.</title>
        <authorList>
            <person name="Goeker M."/>
        </authorList>
    </citation>
    <scope>NUCLEOTIDE SEQUENCE [LARGE SCALE GENOMIC DNA]</scope>
    <source>
        <strain evidence="3 4">DSM 45385</strain>
    </source>
</reference>
<dbReference type="InterPro" id="IPR057929">
    <property type="entry name" value="RamC_N"/>
</dbReference>
<evidence type="ECO:0000259" key="2">
    <source>
        <dbReference type="PROSITE" id="PS50011"/>
    </source>
</evidence>
<protein>
    <recommendedName>
        <fullName evidence="2">Protein kinase domain-containing protein</fullName>
    </recommendedName>
</protein>
<dbReference type="InterPro" id="IPR000719">
    <property type="entry name" value="Prot_kinase_dom"/>
</dbReference>
<organism evidence="3 4">
    <name type="scientific">Nonomuraea endophytica</name>
    <dbReference type="NCBI Taxonomy" id="714136"/>
    <lineage>
        <taxon>Bacteria</taxon>
        <taxon>Bacillati</taxon>
        <taxon>Actinomycetota</taxon>
        <taxon>Actinomycetes</taxon>
        <taxon>Streptosporangiales</taxon>
        <taxon>Streptosporangiaceae</taxon>
        <taxon>Nonomuraea</taxon>
    </lineage>
</organism>
<dbReference type="Gene3D" id="1.10.510.10">
    <property type="entry name" value="Transferase(Phosphotransferase) domain 1"/>
    <property type="match status" value="1"/>
</dbReference>
<dbReference type="AlphaFoldDB" id="A0A7W8ABL5"/>
<dbReference type="PROSITE" id="PS50011">
    <property type="entry name" value="PROTEIN_KINASE_DOM"/>
    <property type="match status" value="1"/>
</dbReference>
<evidence type="ECO:0000313" key="4">
    <source>
        <dbReference type="Proteomes" id="UP000568380"/>
    </source>
</evidence>
<comment type="caution">
    <text evidence="3">The sequence shown here is derived from an EMBL/GenBank/DDBJ whole genome shotgun (WGS) entry which is preliminary data.</text>
</comment>
<name>A0A7W8ABL5_9ACTN</name>
<dbReference type="Pfam" id="PF25816">
    <property type="entry name" value="RamC_N"/>
    <property type="match status" value="1"/>
</dbReference>
<gene>
    <name evidence="3" type="ORF">HNR40_007626</name>
</gene>
<dbReference type="Proteomes" id="UP000568380">
    <property type="component" value="Unassembled WGS sequence"/>
</dbReference>
<dbReference type="GO" id="GO:0004672">
    <property type="term" value="F:protein kinase activity"/>
    <property type="evidence" value="ECO:0007669"/>
    <property type="project" value="InterPro"/>
</dbReference>
<feature type="compositionally biased region" description="Pro residues" evidence="1">
    <location>
        <begin position="348"/>
        <end position="357"/>
    </location>
</feature>
<dbReference type="SUPFAM" id="SSF56112">
    <property type="entry name" value="Protein kinase-like (PK-like)"/>
    <property type="match status" value="1"/>
</dbReference>
<dbReference type="EMBL" id="JACHIN010000012">
    <property type="protein sequence ID" value="MBB5082131.1"/>
    <property type="molecule type" value="Genomic_DNA"/>
</dbReference>
<proteinExistence type="predicted"/>
<accession>A0A7W8ABL5</accession>
<dbReference type="InterPro" id="IPR011009">
    <property type="entry name" value="Kinase-like_dom_sf"/>
</dbReference>
<evidence type="ECO:0000256" key="1">
    <source>
        <dbReference type="SAM" id="MobiDB-lite"/>
    </source>
</evidence>
<feature type="compositionally biased region" description="Low complexity" evidence="1">
    <location>
        <begin position="367"/>
        <end position="377"/>
    </location>
</feature>
<dbReference type="GO" id="GO:0005524">
    <property type="term" value="F:ATP binding"/>
    <property type="evidence" value="ECO:0007669"/>
    <property type="project" value="InterPro"/>
</dbReference>
<sequence length="474" mass="51982">MIEWEHLAPFHQPDPDLDAADRLEPAHREPHAGGKAVTIYPADDKELEDALETLGRLLKGITGPYARSDGPLFVRHGAFTKLTRVGEEGEPETRDSVGFPFAIESVMSYSNAGGVYLATREGTGERVVLVEARPHAGLDRDGRDAIARLQVQRDILRRLDGLPCVPRLLGHHVAREHHFLVEEHVEGVSLLEEMVRRYPCAHDADGPPEPEVRAYAEWAAEVVGRIGHAMERIHERGVRYGDLHPGNVIVRPGGEIVLVGYEYARDLGDTTMDGGAPGLHAPAGLNGAEADRHQLERVRVWLHLPMNMRPEHTPAQVRRAIGTVTDLFPVDATFTAQTAAGIDLTGDGPPPTLPTGCPPTERPRGPLPAAARPRGPGRRLTPLVVARAAPGDDGLRGRRLRRFEVGRRGTTSEHYGDAEQKCGKTALHLMSSRTGYLRWSAFSSQCWAPRLRKAVMARSRWSSASSPPRRASAR</sequence>
<feature type="domain" description="Protein kinase" evidence="2">
    <location>
        <begin position="101"/>
        <end position="474"/>
    </location>
</feature>
<feature type="region of interest" description="Disordered" evidence="1">
    <location>
        <begin position="341"/>
        <end position="377"/>
    </location>
</feature>